<keyword evidence="3" id="KW-1185">Reference proteome</keyword>
<evidence type="ECO:0000259" key="1">
    <source>
        <dbReference type="SMART" id="SM00729"/>
    </source>
</evidence>
<evidence type="ECO:0000313" key="2">
    <source>
        <dbReference type="EMBL" id="BBK25892.1"/>
    </source>
</evidence>
<dbReference type="Pfam" id="PF04055">
    <property type="entry name" value="Radical_SAM"/>
    <property type="match status" value="1"/>
</dbReference>
<dbReference type="GO" id="GO:0051539">
    <property type="term" value="F:4 iron, 4 sulfur cluster binding"/>
    <property type="evidence" value="ECO:0007669"/>
    <property type="project" value="TreeGrafter"/>
</dbReference>
<name>A0A8D4UVW0_9FIRM</name>
<sequence length="245" mass="27195">MGADSPRLSSAPIQAVFIGGGTPTSLSPENAGRLLSTIQRCLPLANDYELTFEGRVHDLVPEKMDVWFRNGVNRMSLGVQSFDTKVRQAVGRIDDGETVFSHLQELLSYNQCAVVIDLMYGLPYQTMDVWHKDVETLVESGIDGADLYQLNVFEHSDLNLAIQRGKLPPAAPTQVQSAMFSFGKNYLDAQGIQAPQFLPLGKEQQGAEPLQYAGPLRYAPLPLWLRGWRPCRRSFHHARPQASGL</sequence>
<dbReference type="EMBL" id="AP019697">
    <property type="protein sequence ID" value="BBK25892.1"/>
    <property type="molecule type" value="Genomic_DNA"/>
</dbReference>
<dbReference type="InterPro" id="IPR006638">
    <property type="entry name" value="Elp3/MiaA/NifB-like_rSAM"/>
</dbReference>
<evidence type="ECO:0000313" key="3">
    <source>
        <dbReference type="Proteomes" id="UP000320585"/>
    </source>
</evidence>
<proteinExistence type="predicted"/>
<dbReference type="AlphaFoldDB" id="A0A8D4UVW0"/>
<gene>
    <name evidence="2" type="ORF">Dia5BBH33_18270</name>
</gene>
<dbReference type="GO" id="GO:0006779">
    <property type="term" value="P:porphyrin-containing compound biosynthetic process"/>
    <property type="evidence" value="ECO:0007669"/>
    <property type="project" value="TreeGrafter"/>
</dbReference>
<protein>
    <recommendedName>
        <fullName evidence="1">Elp3/MiaA/NifB-like radical SAM core domain-containing protein</fullName>
    </recommendedName>
</protein>
<organism evidence="2 3">
    <name type="scientific">Dialister hominis</name>
    <dbReference type="NCBI Taxonomy" id="2582419"/>
    <lineage>
        <taxon>Bacteria</taxon>
        <taxon>Bacillati</taxon>
        <taxon>Bacillota</taxon>
        <taxon>Negativicutes</taxon>
        <taxon>Veillonellales</taxon>
        <taxon>Veillonellaceae</taxon>
        <taxon>Dialister</taxon>
    </lineage>
</organism>
<feature type="domain" description="Elp3/MiaA/NifB-like radical SAM core" evidence="1">
    <location>
        <begin position="6"/>
        <end position="181"/>
    </location>
</feature>
<dbReference type="InterPro" id="IPR007197">
    <property type="entry name" value="rSAM"/>
</dbReference>
<dbReference type="GO" id="GO:0005737">
    <property type="term" value="C:cytoplasm"/>
    <property type="evidence" value="ECO:0007669"/>
    <property type="project" value="TreeGrafter"/>
</dbReference>
<dbReference type="PANTHER" id="PTHR13932:SF9">
    <property type="entry name" value="COPROPORPHYRINOGEN III OXIDASE"/>
    <property type="match status" value="1"/>
</dbReference>
<dbReference type="SUPFAM" id="SSF102114">
    <property type="entry name" value="Radical SAM enzymes"/>
    <property type="match status" value="1"/>
</dbReference>
<dbReference type="KEGG" id="dho:Dia5BBH33_18270"/>
<dbReference type="SMART" id="SM00729">
    <property type="entry name" value="Elp3"/>
    <property type="match status" value="1"/>
</dbReference>
<dbReference type="PANTHER" id="PTHR13932">
    <property type="entry name" value="COPROPORPHYRINIGEN III OXIDASE"/>
    <property type="match status" value="1"/>
</dbReference>
<reference evidence="3" key="1">
    <citation type="submission" date="2019-05" db="EMBL/GenBank/DDBJ databases">
        <title>Complete genome sequencing of Dialister sp. strain 5BBH33.</title>
        <authorList>
            <person name="Sakamoto M."/>
            <person name="Murakami T."/>
            <person name="Mori H."/>
        </authorList>
    </citation>
    <scope>NUCLEOTIDE SEQUENCE [LARGE SCALE GENOMIC DNA]</scope>
    <source>
        <strain evidence="3">5BBH33</strain>
    </source>
</reference>
<dbReference type="Proteomes" id="UP000320585">
    <property type="component" value="Chromosome"/>
</dbReference>
<dbReference type="InterPro" id="IPR058240">
    <property type="entry name" value="rSAM_sf"/>
</dbReference>
<dbReference type="Gene3D" id="3.30.750.200">
    <property type="match status" value="1"/>
</dbReference>
<dbReference type="GO" id="GO:0003824">
    <property type="term" value="F:catalytic activity"/>
    <property type="evidence" value="ECO:0007669"/>
    <property type="project" value="InterPro"/>
</dbReference>
<dbReference type="InterPro" id="IPR034505">
    <property type="entry name" value="Coproporphyrinogen-III_oxidase"/>
</dbReference>
<accession>A0A8D4UVW0</accession>